<dbReference type="PANTHER" id="PTHR45138">
    <property type="entry name" value="REGULATORY COMPONENTS OF SENSORY TRANSDUCTION SYSTEM"/>
    <property type="match status" value="1"/>
</dbReference>
<dbReference type="PROSITE" id="PS50887">
    <property type="entry name" value="GGDEF"/>
    <property type="match status" value="1"/>
</dbReference>
<dbReference type="GO" id="GO:0043709">
    <property type="term" value="P:cell adhesion involved in single-species biofilm formation"/>
    <property type="evidence" value="ECO:0007669"/>
    <property type="project" value="TreeGrafter"/>
</dbReference>
<dbReference type="EC" id="2.7.7.65" evidence="1"/>
<gene>
    <name evidence="3" type="ORF">AB664_27405</name>
</gene>
<dbReference type="InterPro" id="IPR029787">
    <property type="entry name" value="Nucleotide_cyclase"/>
</dbReference>
<dbReference type="Pfam" id="PF00990">
    <property type="entry name" value="GGDEF"/>
    <property type="match status" value="1"/>
</dbReference>
<dbReference type="InterPro" id="IPR043128">
    <property type="entry name" value="Rev_trsase/Diguanyl_cyclase"/>
</dbReference>
<dbReference type="NCBIfam" id="TIGR00254">
    <property type="entry name" value="GGDEF"/>
    <property type="match status" value="1"/>
</dbReference>
<organism evidence="3">
    <name type="scientific">Brucella anthropi</name>
    <name type="common">Ochrobactrum anthropi</name>
    <dbReference type="NCBI Taxonomy" id="529"/>
    <lineage>
        <taxon>Bacteria</taxon>
        <taxon>Pseudomonadati</taxon>
        <taxon>Pseudomonadota</taxon>
        <taxon>Alphaproteobacteria</taxon>
        <taxon>Hyphomicrobiales</taxon>
        <taxon>Brucellaceae</taxon>
        <taxon>Brucella/Ochrobactrum group</taxon>
        <taxon>Brucella</taxon>
    </lineage>
</organism>
<evidence type="ECO:0000259" key="2">
    <source>
        <dbReference type="PROSITE" id="PS50887"/>
    </source>
</evidence>
<dbReference type="SUPFAM" id="SSF55073">
    <property type="entry name" value="Nucleotide cyclase"/>
    <property type="match status" value="1"/>
</dbReference>
<dbReference type="PANTHER" id="PTHR45138:SF24">
    <property type="entry name" value="DIGUANYLATE CYCLASE DGCC-RELATED"/>
    <property type="match status" value="1"/>
</dbReference>
<reference evidence="3" key="1">
    <citation type="submission" date="2016-02" db="EMBL/GenBank/DDBJ databases">
        <title>Genomic sequences of Ochrobactrum anthropi.</title>
        <authorList>
            <person name="Chudasama K.S."/>
            <person name="Thaker V.S."/>
        </authorList>
    </citation>
    <scope>NUCLEOTIDE SEQUENCE [LARGE SCALE GENOMIC DNA]</scope>
    <source>
        <strain evidence="3">SUBG007</strain>
    </source>
</reference>
<comment type="caution">
    <text evidence="3">The sequence shown here is derived from an EMBL/GenBank/DDBJ whole genome shotgun (WGS) entry which is preliminary data.</text>
</comment>
<dbReference type="GO" id="GO:1902201">
    <property type="term" value="P:negative regulation of bacterial-type flagellum-dependent cell motility"/>
    <property type="evidence" value="ECO:0007669"/>
    <property type="project" value="TreeGrafter"/>
</dbReference>
<name>A0A656Z607_BRUAN</name>
<dbReference type="GO" id="GO:0052621">
    <property type="term" value="F:diguanylate cyclase activity"/>
    <property type="evidence" value="ECO:0007669"/>
    <property type="project" value="UniProtKB-EC"/>
</dbReference>
<accession>A0A656Z607</accession>
<dbReference type="GO" id="GO:0005886">
    <property type="term" value="C:plasma membrane"/>
    <property type="evidence" value="ECO:0007669"/>
    <property type="project" value="TreeGrafter"/>
</dbReference>
<dbReference type="InterPro" id="IPR050469">
    <property type="entry name" value="Diguanylate_Cyclase"/>
</dbReference>
<sequence>MLPATTAAQAVAVIDRLRLALHSQPLSSMKIAVTFSAGIAEYSGGDRRKLLAKADKALYAAKNAGRDRSIVG</sequence>
<evidence type="ECO:0000313" key="3">
    <source>
        <dbReference type="EMBL" id="KYB46054.1"/>
    </source>
</evidence>
<protein>
    <recommendedName>
        <fullName evidence="1">diguanylate cyclase</fullName>
        <ecNumber evidence="1">2.7.7.65</ecNumber>
    </recommendedName>
</protein>
<dbReference type="Gene3D" id="3.30.70.270">
    <property type="match status" value="1"/>
</dbReference>
<dbReference type="AlphaFoldDB" id="A0A656Z607"/>
<dbReference type="EMBL" id="LUAY01001331">
    <property type="protein sequence ID" value="KYB46054.1"/>
    <property type="molecule type" value="Genomic_DNA"/>
</dbReference>
<dbReference type="InterPro" id="IPR000160">
    <property type="entry name" value="GGDEF_dom"/>
</dbReference>
<feature type="domain" description="GGDEF" evidence="2">
    <location>
        <begin position="1"/>
        <end position="72"/>
    </location>
</feature>
<proteinExistence type="predicted"/>
<evidence type="ECO:0000256" key="1">
    <source>
        <dbReference type="ARBA" id="ARBA00012528"/>
    </source>
</evidence>